<keyword evidence="4" id="KW-0813">Transport</keyword>
<dbReference type="PANTHER" id="PTHR43702">
    <property type="entry name" value="L-FUCOSE-PROTON SYMPORTER"/>
    <property type="match status" value="1"/>
</dbReference>
<feature type="transmembrane region" description="Helical" evidence="11">
    <location>
        <begin position="183"/>
        <end position="202"/>
    </location>
</feature>
<dbReference type="NCBIfam" id="TIGR01272">
    <property type="entry name" value="gluP"/>
    <property type="match status" value="1"/>
</dbReference>
<keyword evidence="14" id="KW-1185">Reference proteome</keyword>
<dbReference type="AlphaFoldDB" id="A0A7W7ZE86"/>
<evidence type="ECO:0000256" key="1">
    <source>
        <dbReference type="ARBA" id="ARBA00003321"/>
    </source>
</evidence>
<evidence type="ECO:0000256" key="11">
    <source>
        <dbReference type="SAM" id="Phobius"/>
    </source>
</evidence>
<protein>
    <submittedName>
        <fullName evidence="13">FHS family L-fucose permease-like MFS transporter</fullName>
    </submittedName>
</protein>
<feature type="transmembrane region" description="Helical" evidence="11">
    <location>
        <begin position="305"/>
        <end position="323"/>
    </location>
</feature>
<name>A0A7W7ZE86_9BACT</name>
<keyword evidence="6" id="KW-0997">Cell inner membrane</keyword>
<evidence type="ECO:0000256" key="5">
    <source>
        <dbReference type="ARBA" id="ARBA00022475"/>
    </source>
</evidence>
<reference evidence="13 14" key="1">
    <citation type="submission" date="2020-08" db="EMBL/GenBank/DDBJ databases">
        <title>Genomic Encyclopedia of Type Strains, Phase IV (KMG-V): Genome sequencing to study the core and pangenomes of soil and plant-associated prokaryotes.</title>
        <authorList>
            <person name="Whitman W."/>
        </authorList>
    </citation>
    <scope>NUCLEOTIDE SEQUENCE [LARGE SCALE GENOMIC DNA]</scope>
    <source>
        <strain evidence="13 14">M8UP14</strain>
    </source>
</reference>
<dbReference type="GO" id="GO:0005886">
    <property type="term" value="C:plasma membrane"/>
    <property type="evidence" value="ECO:0007669"/>
    <property type="project" value="UniProtKB-SubCell"/>
</dbReference>
<dbReference type="InterPro" id="IPR050375">
    <property type="entry name" value="MFS_TsgA-like"/>
</dbReference>
<evidence type="ECO:0000256" key="9">
    <source>
        <dbReference type="ARBA" id="ARBA00022989"/>
    </source>
</evidence>
<feature type="transmembrane region" description="Helical" evidence="11">
    <location>
        <begin position="132"/>
        <end position="151"/>
    </location>
</feature>
<dbReference type="GO" id="GO:0055056">
    <property type="term" value="F:D-glucose transmembrane transporter activity"/>
    <property type="evidence" value="ECO:0007669"/>
    <property type="project" value="InterPro"/>
</dbReference>
<evidence type="ECO:0000256" key="8">
    <source>
        <dbReference type="ARBA" id="ARBA00022692"/>
    </source>
</evidence>
<dbReference type="InterPro" id="IPR020846">
    <property type="entry name" value="MFS_dom"/>
</dbReference>
<keyword evidence="9 11" id="KW-1133">Transmembrane helix</keyword>
<dbReference type="PANTHER" id="PTHR43702:SF3">
    <property type="entry name" value="PROTEIN TSGA"/>
    <property type="match status" value="1"/>
</dbReference>
<evidence type="ECO:0000256" key="4">
    <source>
        <dbReference type="ARBA" id="ARBA00022448"/>
    </source>
</evidence>
<gene>
    <name evidence="13" type="ORF">HDF16_002437</name>
</gene>
<keyword evidence="5" id="KW-1003">Cell membrane</keyword>
<feature type="transmembrane region" description="Helical" evidence="11">
    <location>
        <begin position="329"/>
        <end position="352"/>
    </location>
</feature>
<feature type="transmembrane region" description="Helical" evidence="11">
    <location>
        <begin position="237"/>
        <end position="260"/>
    </location>
</feature>
<dbReference type="SUPFAM" id="SSF103473">
    <property type="entry name" value="MFS general substrate transporter"/>
    <property type="match status" value="1"/>
</dbReference>
<comment type="subcellular location">
    <subcellularLocation>
        <location evidence="2">Cell inner membrane</location>
        <topology evidence="2">Multi-pass membrane protein</topology>
    </subcellularLocation>
</comment>
<evidence type="ECO:0000256" key="10">
    <source>
        <dbReference type="ARBA" id="ARBA00023136"/>
    </source>
</evidence>
<evidence type="ECO:0000256" key="6">
    <source>
        <dbReference type="ARBA" id="ARBA00022519"/>
    </source>
</evidence>
<evidence type="ECO:0000313" key="13">
    <source>
        <dbReference type="EMBL" id="MBB5057731.1"/>
    </source>
</evidence>
<dbReference type="InterPro" id="IPR005964">
    <property type="entry name" value="Glc/Gal_transptr_bac"/>
</dbReference>
<dbReference type="Pfam" id="PF07690">
    <property type="entry name" value="MFS_1"/>
    <property type="match status" value="1"/>
</dbReference>
<evidence type="ECO:0000256" key="3">
    <source>
        <dbReference type="ARBA" id="ARBA00009120"/>
    </source>
</evidence>
<dbReference type="InterPro" id="IPR036259">
    <property type="entry name" value="MFS_trans_sf"/>
</dbReference>
<dbReference type="CDD" id="cd17394">
    <property type="entry name" value="MFS_FucP_like"/>
    <property type="match status" value="1"/>
</dbReference>
<evidence type="ECO:0000256" key="7">
    <source>
        <dbReference type="ARBA" id="ARBA00022597"/>
    </source>
</evidence>
<feature type="transmembrane region" description="Helical" evidence="11">
    <location>
        <begin position="280"/>
        <end position="298"/>
    </location>
</feature>
<feature type="transmembrane region" description="Helical" evidence="11">
    <location>
        <begin position="364"/>
        <end position="383"/>
    </location>
</feature>
<feature type="transmembrane region" description="Helical" evidence="11">
    <location>
        <begin position="34"/>
        <end position="54"/>
    </location>
</feature>
<sequence>MAVAIALFFMVGFLTCLNDVIIPHLKSIFELSYAEAMLVQVAFFSSYFVFSYPGGKLVDLFGYKRAMVSGLLIMAAGALGFLPAASYASFGLFLAALVVLAAGMTTVQVAANPYVTIVGPAATASSRLNLAQAFNSVGTFIAPFLGAMFILKGAKPLTPERLRNMSEAARQLYRATEASSVRLPYIGMALVLCLLAVGLAAIRLKPQGVETNVTRDFRPGAYAEATSHSDSLWRHPWLLAGAIGIFTYVGAEVSIGSLLVNFMGLPNVAGLPEAAAAKYLMVYWGGAMVGRFIGSAVLQRLPTGPVLEFAALSSFGLVVLSVMTHGHLAMYGALAVGFCNSIMFPSIFSLGIQGLGPFTSKGSSLMIAAIVGGAIIPLATGRLADAVGLHLAFLLPSLCYVYIACFGFASKRRTLSC</sequence>
<feature type="transmembrane region" description="Helical" evidence="11">
    <location>
        <begin position="66"/>
        <end position="84"/>
    </location>
</feature>
<comment type="caution">
    <text evidence="13">The sequence shown here is derived from an EMBL/GenBank/DDBJ whole genome shotgun (WGS) entry which is preliminary data.</text>
</comment>
<keyword evidence="7" id="KW-0762">Sugar transport</keyword>
<evidence type="ECO:0000313" key="14">
    <source>
        <dbReference type="Proteomes" id="UP000540989"/>
    </source>
</evidence>
<evidence type="ECO:0000256" key="2">
    <source>
        <dbReference type="ARBA" id="ARBA00004429"/>
    </source>
</evidence>
<evidence type="ECO:0000259" key="12">
    <source>
        <dbReference type="PROSITE" id="PS50850"/>
    </source>
</evidence>
<dbReference type="InterPro" id="IPR011701">
    <property type="entry name" value="MFS"/>
</dbReference>
<dbReference type="PROSITE" id="PS50850">
    <property type="entry name" value="MFS"/>
    <property type="match status" value="1"/>
</dbReference>
<feature type="transmembrane region" description="Helical" evidence="11">
    <location>
        <begin position="389"/>
        <end position="409"/>
    </location>
</feature>
<feature type="transmembrane region" description="Helical" evidence="11">
    <location>
        <begin position="90"/>
        <end position="111"/>
    </location>
</feature>
<keyword evidence="10 11" id="KW-0472">Membrane</keyword>
<keyword evidence="8 11" id="KW-0812">Transmembrane</keyword>
<comment type="function">
    <text evidence="1">Intake of glucose and galactose.</text>
</comment>
<proteinExistence type="inferred from homology"/>
<dbReference type="EMBL" id="JACHIP010000003">
    <property type="protein sequence ID" value="MBB5057731.1"/>
    <property type="molecule type" value="Genomic_DNA"/>
</dbReference>
<dbReference type="Proteomes" id="UP000540989">
    <property type="component" value="Unassembled WGS sequence"/>
</dbReference>
<comment type="similarity">
    <text evidence="3">Belongs to the major facilitator superfamily. FHS transporter (TC 2.A.1.7) family.</text>
</comment>
<dbReference type="GO" id="GO:0005354">
    <property type="term" value="F:galactose transmembrane transporter activity"/>
    <property type="evidence" value="ECO:0007669"/>
    <property type="project" value="InterPro"/>
</dbReference>
<dbReference type="Gene3D" id="1.20.1250.20">
    <property type="entry name" value="MFS general substrate transporter like domains"/>
    <property type="match status" value="2"/>
</dbReference>
<organism evidence="13 14">
    <name type="scientific">Granulicella aggregans</name>
    <dbReference type="NCBI Taxonomy" id="474949"/>
    <lineage>
        <taxon>Bacteria</taxon>
        <taxon>Pseudomonadati</taxon>
        <taxon>Acidobacteriota</taxon>
        <taxon>Terriglobia</taxon>
        <taxon>Terriglobales</taxon>
        <taxon>Acidobacteriaceae</taxon>
        <taxon>Granulicella</taxon>
    </lineage>
</organism>
<accession>A0A7W7ZE86</accession>
<dbReference type="GO" id="GO:1904659">
    <property type="term" value="P:D-glucose transmembrane transport"/>
    <property type="evidence" value="ECO:0007669"/>
    <property type="project" value="InterPro"/>
</dbReference>
<feature type="domain" description="Major facilitator superfamily (MFS) profile" evidence="12">
    <location>
        <begin position="1"/>
        <end position="415"/>
    </location>
</feature>